<keyword evidence="3" id="KW-0808">Transferase</keyword>
<feature type="transmembrane region" description="Helical" evidence="2">
    <location>
        <begin position="355"/>
        <end position="385"/>
    </location>
</feature>
<name>A0A8B4H0P0_9CORY</name>
<feature type="transmembrane region" description="Helical" evidence="2">
    <location>
        <begin position="627"/>
        <end position="648"/>
    </location>
</feature>
<dbReference type="RefSeq" id="WP_225866052.1">
    <property type="nucleotide sequence ID" value="NZ_CP050134.2"/>
</dbReference>
<feature type="transmembrane region" description="Helical" evidence="2">
    <location>
        <begin position="328"/>
        <end position="349"/>
    </location>
</feature>
<feature type="compositionally biased region" description="Basic and acidic residues" evidence="1">
    <location>
        <begin position="899"/>
        <end position="916"/>
    </location>
</feature>
<feature type="transmembrane region" description="Helical" evidence="2">
    <location>
        <begin position="299"/>
        <end position="321"/>
    </location>
</feature>
<accession>A0A8B4H0P0</accession>
<dbReference type="EMBL" id="UARK01000001">
    <property type="protein sequence ID" value="SPW24019.1"/>
    <property type="molecule type" value="Genomic_DNA"/>
</dbReference>
<feature type="transmembrane region" description="Helical" evidence="2">
    <location>
        <begin position="35"/>
        <end position="55"/>
    </location>
</feature>
<keyword evidence="2" id="KW-0472">Membrane</keyword>
<feature type="transmembrane region" description="Helical" evidence="2">
    <location>
        <begin position="529"/>
        <end position="546"/>
    </location>
</feature>
<feature type="transmembrane region" description="Helical" evidence="2">
    <location>
        <begin position="553"/>
        <end position="572"/>
    </location>
</feature>
<proteinExistence type="predicted"/>
<feature type="region of interest" description="Disordered" evidence="1">
    <location>
        <begin position="816"/>
        <end position="935"/>
    </location>
</feature>
<comment type="caution">
    <text evidence="3">The sequence shown here is derived from an EMBL/GenBank/DDBJ whole genome shotgun (WGS) entry which is preliminary data.</text>
</comment>
<evidence type="ECO:0000313" key="3">
    <source>
        <dbReference type="EMBL" id="SPW24019.1"/>
    </source>
</evidence>
<dbReference type="Pfam" id="PF20176">
    <property type="entry name" value="DUF6541"/>
    <property type="match status" value="2"/>
</dbReference>
<evidence type="ECO:0000256" key="2">
    <source>
        <dbReference type="SAM" id="Phobius"/>
    </source>
</evidence>
<dbReference type="AlphaFoldDB" id="A0A8B4H0P0"/>
<feature type="region of interest" description="Disordered" evidence="1">
    <location>
        <begin position="401"/>
        <end position="443"/>
    </location>
</feature>
<evidence type="ECO:0000256" key="1">
    <source>
        <dbReference type="SAM" id="MobiDB-lite"/>
    </source>
</evidence>
<feature type="transmembrane region" description="Helical" evidence="2">
    <location>
        <begin position="592"/>
        <end position="615"/>
    </location>
</feature>
<dbReference type="InterPro" id="IPR046671">
    <property type="entry name" value="DUF6541"/>
</dbReference>
<feature type="transmembrane region" description="Helical" evidence="2">
    <location>
        <begin position="467"/>
        <end position="485"/>
    </location>
</feature>
<reference evidence="3 4" key="1">
    <citation type="submission" date="2018-06" db="EMBL/GenBank/DDBJ databases">
        <authorList>
            <consortium name="Pathogen Informatics"/>
            <person name="Doyle S."/>
        </authorList>
    </citation>
    <scope>NUCLEOTIDE SEQUENCE [LARGE SCALE GENOMIC DNA]</scope>
    <source>
        <strain evidence="3 4">NCTC10254</strain>
    </source>
</reference>
<feature type="transmembrane region" description="Helical" evidence="2">
    <location>
        <begin position="70"/>
        <end position="91"/>
    </location>
</feature>
<dbReference type="GeneID" id="84573173"/>
<keyword evidence="2" id="KW-1133">Transmembrane helix</keyword>
<dbReference type="GO" id="GO:0016740">
    <property type="term" value="F:transferase activity"/>
    <property type="evidence" value="ECO:0007669"/>
    <property type="project" value="UniProtKB-KW"/>
</dbReference>
<gene>
    <name evidence="3" type="primary">rptA</name>
    <name evidence="3" type="ORF">NCTC10254_00383</name>
</gene>
<keyword evidence="2" id="KW-0812">Transmembrane</keyword>
<sequence length="935" mass="104008">MELSVLAQHGLMVAIAALILPGMIVNWVSGLRIPWAAAAGIPTTMGIVGFTGWVLSCRDIPFNLANVTHAYWYFLTAAVIWRLPFLAGQFWRWRKTWQPNGGKPLDWVGSWWKNQRVHDPKPAPAPTAANPLVGWLRSRIPWWKSPQGKPSTSDEEHWYDLPVFSNGGIFDPRWILPLAGVIVGAGTYTSRLLEIYQGLKYDFSSIVQGWDVHWHASEVRFILERGIADSTRMGEAHNIDGHQELFYPSGWHAATALLARYEGFTPIQAINWMTIVLPSVTIPLSVGLIAWRLVGNRGLTAQIAAGFSAAIVIATPVLYWIPVYVGMWPYLGAISMTGIVAVLITSIPAVPVRMFAGVMGFMGVAIAHPAPITVVVFLVGFWWLFGQLWHPVRQWWTPADSIPAEDSTTPDTTTAKPDQDSESESTQPKLEEQKHPARKPRQVGARIWSDWRTNKWAAGTMARLRDFGLLAATGGIAVLLLWPQLKSGFGQSEDVQSVTAFEDLSRKETFIKTFLMRTRHVGEFGLTDWTYLLWFAVIGMVVALVWRRNVWGILFLIFSALITMNALTMFPEPWGGLLNIIGGLHYGTAHRLVIPVAMFLFAYCGVGVAVVIRFVFAGFVRNKIWRVASVCLSTIAAVWITSLIVPWASYSVREGSRWAIESMYESRMVTKDDRDAFNWLAKQPHAYDGIIFGNSADGYGWMYAYNKLPSLARHYDGVSAKPGAPSHVLRDSAYLIGAGNHGDPDQRNKADIAAENLGVNFIVLSPPNFWWFQQSNLEMSVKLDKAPGLTLVYQKNSIRIYAVNAKFKDTELTRMRESGPASNQLPVPQCPKDSADGKAAAAAGETTQVEYDPETGEQTTVTKPKPCYHRPSKPDVAPRANDAKGKSPVTPKSGGIDDNSNKYSEKSSLDLTEKEARRRRLDNGYAHNEKATLRF</sequence>
<feature type="transmembrane region" description="Helical" evidence="2">
    <location>
        <begin position="6"/>
        <end position="28"/>
    </location>
</feature>
<feature type="transmembrane region" description="Helical" evidence="2">
    <location>
        <begin position="270"/>
        <end position="293"/>
    </location>
</feature>
<protein>
    <submittedName>
        <fullName evidence="3">Rhamnopyranosyltransferase</fullName>
    </submittedName>
</protein>
<feature type="compositionally biased region" description="Polar residues" evidence="1">
    <location>
        <begin position="406"/>
        <end position="416"/>
    </location>
</feature>
<organism evidence="3 4">
    <name type="scientific">Corynebacterium matruchotii</name>
    <dbReference type="NCBI Taxonomy" id="43768"/>
    <lineage>
        <taxon>Bacteria</taxon>
        <taxon>Bacillati</taxon>
        <taxon>Actinomycetota</taxon>
        <taxon>Actinomycetes</taxon>
        <taxon>Mycobacteriales</taxon>
        <taxon>Corynebacteriaceae</taxon>
        <taxon>Corynebacterium</taxon>
    </lineage>
</organism>
<evidence type="ECO:0000313" key="4">
    <source>
        <dbReference type="Proteomes" id="UP000249886"/>
    </source>
</evidence>
<dbReference type="Proteomes" id="UP000249886">
    <property type="component" value="Unassembled WGS sequence"/>
</dbReference>